<dbReference type="PANTHER" id="PTHR43536">
    <property type="entry name" value="MANNOSYLGLYCOPROTEIN ENDO-BETA-MANNOSIDASE"/>
    <property type="match status" value="1"/>
</dbReference>
<keyword evidence="3" id="KW-1185">Reference proteome</keyword>
<dbReference type="Proteomes" id="UP001597112">
    <property type="component" value="Unassembled WGS sequence"/>
</dbReference>
<organism evidence="2 3">
    <name type="scientific">Ohtaekwangia kribbensis</name>
    <dbReference type="NCBI Taxonomy" id="688913"/>
    <lineage>
        <taxon>Bacteria</taxon>
        <taxon>Pseudomonadati</taxon>
        <taxon>Bacteroidota</taxon>
        <taxon>Cytophagia</taxon>
        <taxon>Cytophagales</taxon>
        <taxon>Fulvivirgaceae</taxon>
        <taxon>Ohtaekwangia</taxon>
    </lineage>
</organism>
<dbReference type="RefSeq" id="WP_377576466.1">
    <property type="nucleotide sequence ID" value="NZ_JBHTKA010000001.1"/>
</dbReference>
<proteinExistence type="predicted"/>
<dbReference type="InterPro" id="IPR036156">
    <property type="entry name" value="Beta-gal/glucu_dom_sf"/>
</dbReference>
<dbReference type="EMBL" id="JBHTKA010000001">
    <property type="protein sequence ID" value="MFD0998935.1"/>
    <property type="molecule type" value="Genomic_DNA"/>
</dbReference>
<evidence type="ECO:0000313" key="3">
    <source>
        <dbReference type="Proteomes" id="UP001597112"/>
    </source>
</evidence>
<dbReference type="SUPFAM" id="SSF49303">
    <property type="entry name" value="beta-Galactosidase/glucuronidase domain"/>
    <property type="match status" value="1"/>
</dbReference>
<sequence length="168" mass="18930">MHAKDTLLSQVFVGIEPAAARKYWALKGMLNTFHGGNGIFLQLQLLDLDNRILSENFYWLPVDNDAYTGLNNTRAASIQAEARWFDGKIELKLSNFSPGMVAFFSRITMMNPNTRKRLMSGFYSDSYISIAPGSQRTIYLEYNPEKDFGTPLVSISGWNVSEATLDTI</sequence>
<dbReference type="Pfam" id="PF18368">
    <property type="entry name" value="Ig_GlcNase"/>
    <property type="match status" value="1"/>
</dbReference>
<dbReference type="PANTHER" id="PTHR43536:SF1">
    <property type="entry name" value="MANNOSYLGLYCOPROTEIN ENDO-BETA-MANNOSIDASE"/>
    <property type="match status" value="1"/>
</dbReference>
<dbReference type="InterPro" id="IPR041351">
    <property type="entry name" value="Ig_GlcNase"/>
</dbReference>
<comment type="caution">
    <text evidence="2">The sequence shown here is derived from an EMBL/GenBank/DDBJ whole genome shotgun (WGS) entry which is preliminary data.</text>
</comment>
<accession>A0ABW3JY88</accession>
<protein>
    <recommendedName>
        <fullName evidence="1">Exo-beta-D-glucosaminidase Ig-fold domain-containing protein</fullName>
    </recommendedName>
</protein>
<dbReference type="InterPro" id="IPR043534">
    <property type="entry name" value="EBDG/EBM"/>
</dbReference>
<dbReference type="Gene3D" id="2.60.40.10">
    <property type="entry name" value="Immunoglobulins"/>
    <property type="match status" value="1"/>
</dbReference>
<feature type="domain" description="Exo-beta-D-glucosaminidase Ig-fold" evidence="1">
    <location>
        <begin position="56"/>
        <end position="160"/>
    </location>
</feature>
<evidence type="ECO:0000313" key="2">
    <source>
        <dbReference type="EMBL" id="MFD0998935.1"/>
    </source>
</evidence>
<reference evidence="3" key="1">
    <citation type="journal article" date="2019" name="Int. J. Syst. Evol. Microbiol.">
        <title>The Global Catalogue of Microorganisms (GCM) 10K type strain sequencing project: providing services to taxonomists for standard genome sequencing and annotation.</title>
        <authorList>
            <consortium name="The Broad Institute Genomics Platform"/>
            <consortium name="The Broad Institute Genome Sequencing Center for Infectious Disease"/>
            <person name="Wu L."/>
            <person name="Ma J."/>
        </authorList>
    </citation>
    <scope>NUCLEOTIDE SEQUENCE [LARGE SCALE GENOMIC DNA]</scope>
    <source>
        <strain evidence="3">CCUG 58938</strain>
    </source>
</reference>
<gene>
    <name evidence="2" type="ORF">ACFQ21_06430</name>
</gene>
<evidence type="ECO:0000259" key="1">
    <source>
        <dbReference type="Pfam" id="PF18368"/>
    </source>
</evidence>
<dbReference type="InterPro" id="IPR013783">
    <property type="entry name" value="Ig-like_fold"/>
</dbReference>
<name>A0ABW3JY88_9BACT</name>